<dbReference type="Proteomes" id="UP000237000">
    <property type="component" value="Unassembled WGS sequence"/>
</dbReference>
<accession>A0A2P5BXB1</accession>
<dbReference type="OrthoDB" id="10354275at2759"/>
<sequence>MKRSLFNMFKATRRPCEFDNCFRVDIMERRVTESSKCKHLADLLMVVMFLLSWFDMGNPKIEAHRRSTSMSLNSKLHKLKPYEGMMTYHEKENKNSLKNQIEVDQHRLKTSIYLDNPD</sequence>
<proteinExistence type="predicted"/>
<dbReference type="EMBL" id="JXTC01000445">
    <property type="protein sequence ID" value="PON53411.1"/>
    <property type="molecule type" value="Genomic_DNA"/>
</dbReference>
<protein>
    <submittedName>
        <fullName evidence="1">Uncharacterized protein</fullName>
    </submittedName>
</protein>
<reference evidence="2" key="1">
    <citation type="submission" date="2016-06" db="EMBL/GenBank/DDBJ databases">
        <title>Parallel loss of symbiosis genes in relatives of nitrogen-fixing non-legume Parasponia.</title>
        <authorList>
            <person name="Van Velzen R."/>
            <person name="Holmer R."/>
            <person name="Bu F."/>
            <person name="Rutten L."/>
            <person name="Van Zeijl A."/>
            <person name="Liu W."/>
            <person name="Santuari L."/>
            <person name="Cao Q."/>
            <person name="Sharma T."/>
            <person name="Shen D."/>
            <person name="Roswanjaya Y."/>
            <person name="Wardhani T."/>
            <person name="Kalhor M.S."/>
            <person name="Jansen J."/>
            <person name="Van den Hoogen J."/>
            <person name="Gungor B."/>
            <person name="Hartog M."/>
            <person name="Hontelez J."/>
            <person name="Verver J."/>
            <person name="Yang W.-C."/>
            <person name="Schijlen E."/>
            <person name="Repin R."/>
            <person name="Schilthuizen M."/>
            <person name="Schranz E."/>
            <person name="Heidstra R."/>
            <person name="Miyata K."/>
            <person name="Fedorova E."/>
            <person name="Kohlen W."/>
            <person name="Bisseling T."/>
            <person name="Smit S."/>
            <person name="Geurts R."/>
        </authorList>
    </citation>
    <scope>NUCLEOTIDE SEQUENCE [LARGE SCALE GENOMIC DNA]</scope>
    <source>
        <strain evidence="2">cv. RG33-2</strain>
    </source>
</reference>
<organism evidence="1 2">
    <name type="scientific">Trema orientale</name>
    <name type="common">Charcoal tree</name>
    <name type="synonym">Celtis orientalis</name>
    <dbReference type="NCBI Taxonomy" id="63057"/>
    <lineage>
        <taxon>Eukaryota</taxon>
        <taxon>Viridiplantae</taxon>
        <taxon>Streptophyta</taxon>
        <taxon>Embryophyta</taxon>
        <taxon>Tracheophyta</taxon>
        <taxon>Spermatophyta</taxon>
        <taxon>Magnoliopsida</taxon>
        <taxon>eudicotyledons</taxon>
        <taxon>Gunneridae</taxon>
        <taxon>Pentapetalae</taxon>
        <taxon>rosids</taxon>
        <taxon>fabids</taxon>
        <taxon>Rosales</taxon>
        <taxon>Cannabaceae</taxon>
        <taxon>Trema</taxon>
    </lineage>
</organism>
<gene>
    <name evidence="1" type="ORF">TorRG33x02_305560</name>
</gene>
<keyword evidence="2" id="KW-1185">Reference proteome</keyword>
<evidence type="ECO:0000313" key="1">
    <source>
        <dbReference type="EMBL" id="PON53411.1"/>
    </source>
</evidence>
<dbReference type="AlphaFoldDB" id="A0A2P5BXB1"/>
<evidence type="ECO:0000313" key="2">
    <source>
        <dbReference type="Proteomes" id="UP000237000"/>
    </source>
</evidence>
<comment type="caution">
    <text evidence="1">The sequence shown here is derived from an EMBL/GenBank/DDBJ whole genome shotgun (WGS) entry which is preliminary data.</text>
</comment>
<dbReference type="InParanoid" id="A0A2P5BXB1"/>
<name>A0A2P5BXB1_TREOI</name>